<evidence type="ECO:0000313" key="1">
    <source>
        <dbReference type="EMBL" id="CQR70514.1"/>
    </source>
</evidence>
<dbReference type="EMBL" id="CTRP01000003">
    <property type="protein sequence ID" value="CQR70514.1"/>
    <property type="molecule type" value="Genomic_DNA"/>
</dbReference>
<gene>
    <name evidence="1" type="ORF">SpAn4DRAFT_1483</name>
</gene>
<dbReference type="Proteomes" id="UP000049855">
    <property type="component" value="Unassembled WGS sequence"/>
</dbReference>
<evidence type="ECO:0000313" key="2">
    <source>
        <dbReference type="Proteomes" id="UP000049855"/>
    </source>
</evidence>
<dbReference type="EC" id="2.7.7.49" evidence="1"/>
<keyword evidence="1" id="KW-0808">Transferase</keyword>
<dbReference type="AlphaFoldDB" id="A0A0U1KUZ7"/>
<dbReference type="CDD" id="cd00085">
    <property type="entry name" value="HNHc"/>
    <property type="match status" value="1"/>
</dbReference>
<dbReference type="GO" id="GO:0003964">
    <property type="term" value="F:RNA-directed DNA polymerase activity"/>
    <property type="evidence" value="ECO:0007669"/>
    <property type="project" value="UniProtKB-KW"/>
</dbReference>
<keyword evidence="1" id="KW-0695">RNA-directed DNA polymerase</keyword>
<dbReference type="InterPro" id="IPR003615">
    <property type="entry name" value="HNH_nuc"/>
</dbReference>
<dbReference type="Gene3D" id="1.10.30.50">
    <property type="match status" value="1"/>
</dbReference>
<proteinExistence type="predicted"/>
<sequence length="236" mass="27362">MVGRFLRIRDNLSSVHSQYTTKIPMLEVNGQKIGLTSLAFCKWQKTKLKNQEETPYTQKGREKYQRRTGKTRRLFRQDQLLSESKTVAQTNGLGYNFEYHLNSAYAFNRDKGTCRVCKEKLSGENVEFHRIQPYLSLKDLNRVPNLASVCKMCHERIHGTAVHPKLPVKSEKKLNRMREKLLLTTHKILMERPVKRKFHAGCESGEKGVRTAQNACEDAPYLLVLQSEVLRAKRLN</sequence>
<protein>
    <submittedName>
        <fullName evidence="1">Retron-type RNA-directed DNA polymerase</fullName>
        <ecNumber evidence="1">2.7.7.49</ecNumber>
    </submittedName>
</protein>
<reference evidence="2" key="1">
    <citation type="submission" date="2015-03" db="EMBL/GenBank/DDBJ databases">
        <authorList>
            <person name="Nijsse Bart"/>
        </authorList>
    </citation>
    <scope>NUCLEOTIDE SEQUENCE [LARGE SCALE GENOMIC DNA]</scope>
</reference>
<organism evidence="1 2">
    <name type="scientific">Sporomusa ovata</name>
    <dbReference type="NCBI Taxonomy" id="2378"/>
    <lineage>
        <taxon>Bacteria</taxon>
        <taxon>Bacillati</taxon>
        <taxon>Bacillota</taxon>
        <taxon>Negativicutes</taxon>
        <taxon>Selenomonadales</taxon>
        <taxon>Sporomusaceae</taxon>
        <taxon>Sporomusa</taxon>
    </lineage>
</organism>
<accession>A0A0U1KUZ7</accession>
<keyword evidence="2" id="KW-1185">Reference proteome</keyword>
<name>A0A0U1KUZ7_9FIRM</name>
<keyword evidence="1" id="KW-0548">Nucleotidyltransferase</keyword>